<reference evidence="1" key="1">
    <citation type="journal article" date="2015" name="Nature">
        <title>Complex archaea that bridge the gap between prokaryotes and eukaryotes.</title>
        <authorList>
            <person name="Spang A."/>
            <person name="Saw J.H."/>
            <person name="Jorgensen S.L."/>
            <person name="Zaremba-Niedzwiedzka K."/>
            <person name="Martijn J."/>
            <person name="Lind A.E."/>
            <person name="van Eijk R."/>
            <person name="Schleper C."/>
            <person name="Guy L."/>
            <person name="Ettema T.J."/>
        </authorList>
    </citation>
    <scope>NUCLEOTIDE SEQUENCE</scope>
</reference>
<gene>
    <name evidence="1" type="ORF">LCGC14_2785960</name>
</gene>
<sequence length="76" mass="8357">MTDGWAIVGDDIRPLARARGRQIAIDTETTGLAYPNTLLGFSVAWRTTRGTMRSAYLRAPTGQMSLDETTGEVREI</sequence>
<dbReference type="EMBL" id="LAZR01051890">
    <property type="protein sequence ID" value="KKK84180.1"/>
    <property type="molecule type" value="Genomic_DNA"/>
</dbReference>
<protein>
    <submittedName>
        <fullName evidence="1">Uncharacterized protein</fullName>
    </submittedName>
</protein>
<name>A0A0F8ZE06_9ZZZZ</name>
<comment type="caution">
    <text evidence="1">The sequence shown here is derived from an EMBL/GenBank/DDBJ whole genome shotgun (WGS) entry which is preliminary data.</text>
</comment>
<proteinExistence type="predicted"/>
<organism evidence="1">
    <name type="scientific">marine sediment metagenome</name>
    <dbReference type="NCBI Taxonomy" id="412755"/>
    <lineage>
        <taxon>unclassified sequences</taxon>
        <taxon>metagenomes</taxon>
        <taxon>ecological metagenomes</taxon>
    </lineage>
</organism>
<evidence type="ECO:0000313" key="1">
    <source>
        <dbReference type="EMBL" id="KKK84180.1"/>
    </source>
</evidence>
<accession>A0A0F8ZE06</accession>
<feature type="non-terminal residue" evidence="1">
    <location>
        <position position="76"/>
    </location>
</feature>
<dbReference type="AlphaFoldDB" id="A0A0F8ZE06"/>